<evidence type="ECO:0000313" key="3">
    <source>
        <dbReference type="EMBL" id="BAH43984.1"/>
    </source>
</evidence>
<reference evidence="3 4" key="1">
    <citation type="submission" date="2005-03" db="EMBL/GenBank/DDBJ databases">
        <title>Brevibacillus brevis strain 47, complete genome.</title>
        <authorList>
            <person name="Hosoyama A."/>
            <person name="Yamada R."/>
            <person name="Hongo Y."/>
            <person name="Terui Y."/>
            <person name="Ankai A."/>
            <person name="Masuyama W."/>
            <person name="Sekiguchi M."/>
            <person name="Takeda T."/>
            <person name="Asano K."/>
            <person name="Ohji S."/>
            <person name="Ichikawa N."/>
            <person name="Narita S."/>
            <person name="Aoki N."/>
            <person name="Miura H."/>
            <person name="Matsushita S."/>
            <person name="Sekigawa T."/>
            <person name="Yamagata H."/>
            <person name="Yoshikawa H."/>
            <person name="Udaka S."/>
            <person name="Tanikawa S."/>
            <person name="Fujita N."/>
        </authorList>
    </citation>
    <scope>NUCLEOTIDE SEQUENCE [LARGE SCALE GENOMIC DNA]</scope>
    <source>
        <strain evidence="4">47 / JCM 6285 / NBRC 100599</strain>
    </source>
</reference>
<evidence type="ECO:0000259" key="2">
    <source>
        <dbReference type="Pfam" id="PF12395"/>
    </source>
</evidence>
<organism evidence="3 4">
    <name type="scientific">Brevibacillus brevis (strain 47 / JCM 6285 / NBRC 100599)</name>
    <dbReference type="NCBI Taxonomy" id="358681"/>
    <lineage>
        <taxon>Bacteria</taxon>
        <taxon>Bacillati</taxon>
        <taxon>Bacillota</taxon>
        <taxon>Bacilli</taxon>
        <taxon>Bacillales</taxon>
        <taxon>Paenibacillaceae</taxon>
        <taxon>Brevibacillus</taxon>
    </lineage>
</organism>
<feature type="transmembrane region" description="Helical" evidence="1">
    <location>
        <begin position="7"/>
        <end position="31"/>
    </location>
</feature>
<evidence type="ECO:0000313" key="4">
    <source>
        <dbReference type="Proteomes" id="UP000001877"/>
    </source>
</evidence>
<dbReference type="Proteomes" id="UP000001877">
    <property type="component" value="Chromosome"/>
</dbReference>
<proteinExistence type="predicted"/>
<sequence length="126" mass="14576">MGKLISLPIYIVFPYLVMYFLLYLITRYGFVLITGEAIDQNKLFSGFILGSILTIVPYFILGWRNKNYGINEHNEIKGVPEHHFDTLILETVEKLHQEQGNKEFLLTARVIGEILKQMDELLLISS</sequence>
<keyword evidence="4" id="KW-1185">Reference proteome</keyword>
<dbReference type="AlphaFoldDB" id="C0ZDX5"/>
<keyword evidence="1" id="KW-0812">Transmembrane</keyword>
<keyword evidence="1" id="KW-0472">Membrane</keyword>
<dbReference type="InterPro" id="IPR022123">
    <property type="entry name" value="DUF3658"/>
</dbReference>
<dbReference type="KEGG" id="bbe:BBR47_30070"/>
<gene>
    <name evidence="3" type="ordered locus">BBR47_30070</name>
</gene>
<name>C0ZDX5_BREBN</name>
<accession>C0ZDX5</accession>
<evidence type="ECO:0000256" key="1">
    <source>
        <dbReference type="SAM" id="Phobius"/>
    </source>
</evidence>
<keyword evidence="1" id="KW-1133">Transmembrane helix</keyword>
<dbReference type="EMBL" id="AP008955">
    <property type="protein sequence ID" value="BAH43984.1"/>
    <property type="molecule type" value="Genomic_DNA"/>
</dbReference>
<feature type="domain" description="DUF3658" evidence="2">
    <location>
        <begin position="71"/>
        <end position="120"/>
    </location>
</feature>
<dbReference type="Pfam" id="PF12395">
    <property type="entry name" value="DUF3658"/>
    <property type="match status" value="1"/>
</dbReference>
<dbReference type="HOGENOM" id="CLU_1977332_0_0_9"/>
<dbReference type="RefSeq" id="WP_015891302.1">
    <property type="nucleotide sequence ID" value="NC_012491.1"/>
</dbReference>
<feature type="transmembrane region" description="Helical" evidence="1">
    <location>
        <begin position="43"/>
        <end position="61"/>
    </location>
</feature>
<protein>
    <recommendedName>
        <fullName evidence="2">DUF3658 domain-containing protein</fullName>
    </recommendedName>
</protein>